<feature type="transmembrane region" description="Helical" evidence="1">
    <location>
        <begin position="128"/>
        <end position="147"/>
    </location>
</feature>
<name>A0A914WWP2_9BILA</name>
<keyword evidence="1" id="KW-0812">Transmembrane</keyword>
<accession>A0A914WWP2</accession>
<evidence type="ECO:0000256" key="1">
    <source>
        <dbReference type="SAM" id="Phobius"/>
    </source>
</evidence>
<dbReference type="AlphaFoldDB" id="A0A914WWP2"/>
<organism evidence="2 3">
    <name type="scientific">Plectus sambesii</name>
    <dbReference type="NCBI Taxonomy" id="2011161"/>
    <lineage>
        <taxon>Eukaryota</taxon>
        <taxon>Metazoa</taxon>
        <taxon>Ecdysozoa</taxon>
        <taxon>Nematoda</taxon>
        <taxon>Chromadorea</taxon>
        <taxon>Plectida</taxon>
        <taxon>Plectina</taxon>
        <taxon>Plectoidea</taxon>
        <taxon>Plectidae</taxon>
        <taxon>Plectus</taxon>
    </lineage>
</organism>
<evidence type="ECO:0000313" key="3">
    <source>
        <dbReference type="WBParaSite" id="PSAMB.scaffold538size47747.g6919.t1"/>
    </source>
</evidence>
<proteinExistence type="predicted"/>
<keyword evidence="2" id="KW-1185">Reference proteome</keyword>
<dbReference type="Proteomes" id="UP000887566">
    <property type="component" value="Unplaced"/>
</dbReference>
<evidence type="ECO:0000313" key="2">
    <source>
        <dbReference type="Proteomes" id="UP000887566"/>
    </source>
</evidence>
<keyword evidence="1" id="KW-0472">Membrane</keyword>
<reference evidence="3" key="1">
    <citation type="submission" date="2022-11" db="UniProtKB">
        <authorList>
            <consortium name="WormBaseParasite"/>
        </authorList>
    </citation>
    <scope>IDENTIFICATION</scope>
</reference>
<feature type="transmembrane region" description="Helical" evidence="1">
    <location>
        <begin position="80"/>
        <end position="99"/>
    </location>
</feature>
<protein>
    <submittedName>
        <fullName evidence="3">Uncharacterized protein</fullName>
    </submittedName>
</protein>
<sequence>MRHQSERLLSKGIVLVDLAAAAINRVVTVRSSSLLRSGRDVREEEDYGSVVHVRPSACAFFGGQHAGRATLINMVFIRELAFSACVLVFGGSPFVQMLVTRSSDVRRRRPMAAGRGCVSGQLLRLHGAAVGFGSLVVFLACTLRFFAPRSGRDATFRSVLRRQWSARSVHSLTSAASEARYISDWQ</sequence>
<keyword evidence="1" id="KW-1133">Transmembrane helix</keyword>
<dbReference type="WBParaSite" id="PSAMB.scaffold538size47747.g6919.t1">
    <property type="protein sequence ID" value="PSAMB.scaffold538size47747.g6919.t1"/>
    <property type="gene ID" value="PSAMB.scaffold538size47747.g6919"/>
</dbReference>